<dbReference type="RefSeq" id="WP_000566322.1">
    <property type="nucleotide sequence ID" value="NZ_JAHWWO010000028.1"/>
</dbReference>
<comment type="caution">
    <text evidence="3">The sequence shown here is derived from an EMBL/GenBank/DDBJ whole genome shotgun (WGS) entry which is preliminary data.</text>
</comment>
<gene>
    <name evidence="2" type="ORF">CR347_05885</name>
    <name evidence="3" type="ORF">G4I52_004547</name>
</gene>
<dbReference type="AlphaFoldDB" id="A0A5W2BTT1"/>
<reference evidence="3" key="1">
    <citation type="journal article" date="2018" name="Genome Biol.">
        <title>SKESA: strategic k-mer extension for scrupulous assemblies.</title>
        <authorList>
            <person name="Souvorov A."/>
            <person name="Agarwala R."/>
            <person name="Lipman D.J."/>
        </authorList>
    </citation>
    <scope>NUCLEOTIDE SEQUENCE</scope>
    <source>
        <strain evidence="3">09-4350</strain>
    </source>
</reference>
<dbReference type="EMBL" id="DAASLD010000102">
    <property type="protein sequence ID" value="HAE6021089.1"/>
    <property type="molecule type" value="Genomic_DNA"/>
</dbReference>
<dbReference type="EMBL" id="AAKROK010000002">
    <property type="protein sequence ID" value="ECU9521033.1"/>
    <property type="molecule type" value="Genomic_DNA"/>
</dbReference>
<reference evidence="3" key="3">
    <citation type="submission" date="2018-07" db="EMBL/GenBank/DDBJ databases">
        <authorList>
            <consortium name="NCBI Pathogen Detection Project"/>
        </authorList>
    </citation>
    <scope>NUCLEOTIDE SEQUENCE</scope>
    <source>
        <strain evidence="3">09-4350</strain>
    </source>
</reference>
<name>A0A5W2BTT1_SALET</name>
<evidence type="ECO:0000259" key="1">
    <source>
        <dbReference type="PROSITE" id="PS50943"/>
    </source>
</evidence>
<dbReference type="PROSITE" id="PS50943">
    <property type="entry name" value="HTH_CROC1"/>
    <property type="match status" value="1"/>
</dbReference>
<dbReference type="InterPro" id="IPR001387">
    <property type="entry name" value="Cro/C1-type_HTH"/>
</dbReference>
<proteinExistence type="predicted"/>
<sequence length="80" mass="9112">MIDLQKLADYLGLTLDDLEESGITEDDIQENHGNSGEMHYSYFLVVPDDANFEILKKASIPLKPGELLNISRWELETETE</sequence>
<accession>A0A5W2BTT1</accession>
<protein>
    <recommendedName>
        <fullName evidence="1">HTH cro/C1-type domain-containing protein</fullName>
    </recommendedName>
</protein>
<reference evidence="2" key="2">
    <citation type="submission" date="2018-07" db="EMBL/GenBank/DDBJ databases">
        <authorList>
            <consortium name="PulseNet: The National Subtyping Network for Foodborne Disease Surveillance"/>
            <person name="Tarr C.L."/>
            <person name="Trees E."/>
            <person name="Katz L.S."/>
            <person name="Carleton-Romer H.A."/>
            <person name="Stroika S."/>
            <person name="Kucerova Z."/>
            <person name="Roache K.F."/>
            <person name="Sabol A.L."/>
            <person name="Besser J."/>
            <person name="Gerner-Smidt P."/>
        </authorList>
    </citation>
    <scope>NUCLEOTIDE SEQUENCE</scope>
    <source>
        <strain evidence="2">PNUSAS024869</strain>
    </source>
</reference>
<evidence type="ECO:0000313" key="3">
    <source>
        <dbReference type="EMBL" id="HAE6021089.1"/>
    </source>
</evidence>
<organism evidence="3">
    <name type="scientific">Salmonella enterica subsp. enterica serovar Javiana</name>
    <dbReference type="NCBI Taxonomy" id="363569"/>
    <lineage>
        <taxon>Bacteria</taxon>
        <taxon>Pseudomonadati</taxon>
        <taxon>Pseudomonadota</taxon>
        <taxon>Gammaproteobacteria</taxon>
        <taxon>Enterobacterales</taxon>
        <taxon>Enterobacteriaceae</taxon>
        <taxon>Salmonella</taxon>
    </lineage>
</organism>
<feature type="domain" description="HTH cro/C1-type" evidence="1">
    <location>
        <begin position="4"/>
        <end position="18"/>
    </location>
</feature>
<evidence type="ECO:0000313" key="2">
    <source>
        <dbReference type="EMBL" id="ECU9521033.1"/>
    </source>
</evidence>